<evidence type="ECO:0000313" key="1">
    <source>
        <dbReference type="EMBL" id="JAH56524.1"/>
    </source>
</evidence>
<reference evidence="1" key="2">
    <citation type="journal article" date="2015" name="Fish Shellfish Immunol.">
        <title>Early steps in the European eel (Anguilla anguilla)-Vibrio vulnificus interaction in the gills: Role of the RtxA13 toxin.</title>
        <authorList>
            <person name="Callol A."/>
            <person name="Pajuelo D."/>
            <person name="Ebbesson L."/>
            <person name="Teles M."/>
            <person name="MacKenzie S."/>
            <person name="Amaro C."/>
        </authorList>
    </citation>
    <scope>NUCLEOTIDE SEQUENCE</scope>
</reference>
<name>A0A0E9TS38_ANGAN</name>
<dbReference type="EMBL" id="GBXM01052053">
    <property type="protein sequence ID" value="JAH56524.1"/>
    <property type="molecule type" value="Transcribed_RNA"/>
</dbReference>
<reference evidence="1" key="1">
    <citation type="submission" date="2014-11" db="EMBL/GenBank/DDBJ databases">
        <authorList>
            <person name="Amaro Gonzalez C."/>
        </authorList>
    </citation>
    <scope>NUCLEOTIDE SEQUENCE</scope>
</reference>
<dbReference type="AlphaFoldDB" id="A0A0E9TS38"/>
<proteinExistence type="predicted"/>
<organism evidence="1">
    <name type="scientific">Anguilla anguilla</name>
    <name type="common">European freshwater eel</name>
    <name type="synonym">Muraena anguilla</name>
    <dbReference type="NCBI Taxonomy" id="7936"/>
    <lineage>
        <taxon>Eukaryota</taxon>
        <taxon>Metazoa</taxon>
        <taxon>Chordata</taxon>
        <taxon>Craniata</taxon>
        <taxon>Vertebrata</taxon>
        <taxon>Euteleostomi</taxon>
        <taxon>Actinopterygii</taxon>
        <taxon>Neopterygii</taxon>
        <taxon>Teleostei</taxon>
        <taxon>Anguilliformes</taxon>
        <taxon>Anguillidae</taxon>
        <taxon>Anguilla</taxon>
    </lineage>
</organism>
<protein>
    <submittedName>
        <fullName evidence="1">Uncharacterized protein</fullName>
    </submittedName>
</protein>
<accession>A0A0E9TS38</accession>
<sequence length="22" mass="2531">MLPAVQACHRIPLNCRVFNSNF</sequence>